<evidence type="ECO:0000256" key="5">
    <source>
        <dbReference type="SAM" id="MobiDB-lite"/>
    </source>
</evidence>
<dbReference type="Gene3D" id="3.30.1150.10">
    <property type="match status" value="1"/>
</dbReference>
<protein>
    <recommendedName>
        <fullName evidence="7">TonB C-terminal domain-containing protein</fullName>
    </recommendedName>
</protein>
<evidence type="ECO:0000256" key="3">
    <source>
        <dbReference type="ARBA" id="ARBA00022989"/>
    </source>
</evidence>
<gene>
    <name evidence="8" type="ORF">A2161_21010</name>
</gene>
<feature type="compositionally biased region" description="Basic and acidic residues" evidence="5">
    <location>
        <begin position="89"/>
        <end position="115"/>
    </location>
</feature>
<proteinExistence type="predicted"/>
<feature type="compositionally biased region" description="Basic and acidic residues" evidence="5">
    <location>
        <begin position="126"/>
        <end position="143"/>
    </location>
</feature>
<dbReference type="InterPro" id="IPR037682">
    <property type="entry name" value="TonB_C"/>
</dbReference>
<dbReference type="InterPro" id="IPR006260">
    <property type="entry name" value="TonB/TolA_C"/>
</dbReference>
<keyword evidence="4 6" id="KW-0472">Membrane</keyword>
<reference evidence="8 9" key="1">
    <citation type="journal article" date="2016" name="Nat. Commun.">
        <title>Thousands of microbial genomes shed light on interconnected biogeochemical processes in an aquifer system.</title>
        <authorList>
            <person name="Anantharaman K."/>
            <person name="Brown C.T."/>
            <person name="Hug L.A."/>
            <person name="Sharon I."/>
            <person name="Castelle C.J."/>
            <person name="Probst A.J."/>
            <person name="Thomas B.C."/>
            <person name="Singh A."/>
            <person name="Wilkins M.J."/>
            <person name="Karaoz U."/>
            <person name="Brodie E.L."/>
            <person name="Williams K.H."/>
            <person name="Hubbard S.S."/>
            <person name="Banfield J.F."/>
        </authorList>
    </citation>
    <scope>NUCLEOTIDE SEQUENCE [LARGE SCALE GENOMIC DNA]</scope>
</reference>
<evidence type="ECO:0000256" key="1">
    <source>
        <dbReference type="ARBA" id="ARBA00004167"/>
    </source>
</evidence>
<accession>A0A1F7RRL9</accession>
<dbReference type="EMBL" id="MGDD01000246">
    <property type="protein sequence ID" value="OGL43990.1"/>
    <property type="molecule type" value="Genomic_DNA"/>
</dbReference>
<dbReference type="AlphaFoldDB" id="A0A1F7RRL9"/>
<name>A0A1F7RRL9_9BACT</name>
<dbReference type="PROSITE" id="PS52015">
    <property type="entry name" value="TONB_CTD"/>
    <property type="match status" value="1"/>
</dbReference>
<keyword evidence="2 6" id="KW-0812">Transmembrane</keyword>
<sequence>MLKDFSLKDAFIYALFLHILLMIFLGTRPQNYLDFSLFQAKKPFIEFKVPEQRPLSFRFIDVPKSVPVQEPVKKDSDLFSDRASHVEGDRIADDQTIKPKSEKPYSKGTVKDRIMSSDPGAINPPKADREEKIPAEPKTEQKSIEQQFPDGSLLVRKKEDSKTITDKKEANAPFDFLGAAQKVGDYFETENYDNSESDLGGIGLSFDVNFSQFGWYAKIIYRRVSSNFRLTIRSMLLRETGTAEIFFSIQRNGELADLKVMKTSGVEMIDDSSLNAIKLSSAFPPLPDEFPLPRLNGRFTFIVHD</sequence>
<keyword evidence="3 6" id="KW-1133">Transmembrane helix</keyword>
<dbReference type="GO" id="GO:0016020">
    <property type="term" value="C:membrane"/>
    <property type="evidence" value="ECO:0007669"/>
    <property type="project" value="UniProtKB-SubCell"/>
</dbReference>
<dbReference type="Pfam" id="PF13103">
    <property type="entry name" value="TonB_2"/>
    <property type="match status" value="1"/>
</dbReference>
<feature type="domain" description="TonB C-terminal" evidence="7">
    <location>
        <begin position="215"/>
        <end position="305"/>
    </location>
</feature>
<evidence type="ECO:0000256" key="6">
    <source>
        <dbReference type="SAM" id="Phobius"/>
    </source>
</evidence>
<dbReference type="Proteomes" id="UP000179266">
    <property type="component" value="Unassembled WGS sequence"/>
</dbReference>
<dbReference type="SUPFAM" id="SSF74653">
    <property type="entry name" value="TolA/TonB C-terminal domain"/>
    <property type="match status" value="1"/>
</dbReference>
<feature type="region of interest" description="Disordered" evidence="5">
    <location>
        <begin position="89"/>
        <end position="146"/>
    </location>
</feature>
<feature type="transmembrane region" description="Helical" evidence="6">
    <location>
        <begin position="10"/>
        <end position="27"/>
    </location>
</feature>
<evidence type="ECO:0000256" key="4">
    <source>
        <dbReference type="ARBA" id="ARBA00023136"/>
    </source>
</evidence>
<evidence type="ECO:0000259" key="7">
    <source>
        <dbReference type="PROSITE" id="PS52015"/>
    </source>
</evidence>
<organism evidence="8 9">
    <name type="scientific">Candidatus Schekmanbacteria bacterium RBG_13_48_7</name>
    <dbReference type="NCBI Taxonomy" id="1817878"/>
    <lineage>
        <taxon>Bacteria</taxon>
        <taxon>Candidatus Schekmaniibacteriota</taxon>
    </lineage>
</organism>
<comment type="caution">
    <text evidence="8">The sequence shown here is derived from an EMBL/GenBank/DDBJ whole genome shotgun (WGS) entry which is preliminary data.</text>
</comment>
<evidence type="ECO:0000313" key="9">
    <source>
        <dbReference type="Proteomes" id="UP000179266"/>
    </source>
</evidence>
<comment type="subcellular location">
    <subcellularLocation>
        <location evidence="1">Membrane</location>
        <topology evidence="1">Single-pass membrane protein</topology>
    </subcellularLocation>
</comment>
<dbReference type="NCBIfam" id="TIGR01352">
    <property type="entry name" value="tonB_Cterm"/>
    <property type="match status" value="1"/>
</dbReference>
<evidence type="ECO:0000256" key="2">
    <source>
        <dbReference type="ARBA" id="ARBA00022692"/>
    </source>
</evidence>
<dbReference type="GO" id="GO:0055085">
    <property type="term" value="P:transmembrane transport"/>
    <property type="evidence" value="ECO:0007669"/>
    <property type="project" value="InterPro"/>
</dbReference>
<evidence type="ECO:0000313" key="8">
    <source>
        <dbReference type="EMBL" id="OGL43990.1"/>
    </source>
</evidence>